<comment type="subcellular location">
    <subcellularLocation>
        <location evidence="1">Membrane</location>
        <topology evidence="1">Multi-pass membrane protein</topology>
    </subcellularLocation>
</comment>
<evidence type="ECO:0000259" key="6">
    <source>
        <dbReference type="Pfam" id="PF02544"/>
    </source>
</evidence>
<proteinExistence type="inferred from homology"/>
<sequence length="176" mass="20853">MRTFRENLPVGTTVYFWDLGAQISWVTIFRIDYAGPLLIYLFYFRVPFIYSHKYVFTSSWHTVVHLACICHSFHYLKCAQKLLHSHHSEESAPPGSKTQKIPYPIKNHFMWLFLLKSCPTYTYEVGSWIGFTIMTHFRQMTIWAKGKHRNYLKEFLNYPPPTPPTLPPPFPYLNIT</sequence>
<dbReference type="GO" id="GO:0042761">
    <property type="term" value="P:very long-chain fatty acid biosynthetic process"/>
    <property type="evidence" value="ECO:0007669"/>
    <property type="project" value="TreeGrafter"/>
</dbReference>
<evidence type="ECO:0000256" key="3">
    <source>
        <dbReference type="ARBA" id="ARBA00022692"/>
    </source>
</evidence>
<dbReference type="PANTHER" id="PTHR10556:SF31">
    <property type="entry name" value="VERY-LONG-CHAIN ENOYL-COA REDUCTASE"/>
    <property type="match status" value="1"/>
</dbReference>
<name>A0A7N4P3D1_SARHA</name>
<reference evidence="7" key="3">
    <citation type="submission" date="2025-09" db="UniProtKB">
        <authorList>
            <consortium name="Ensembl"/>
        </authorList>
    </citation>
    <scope>IDENTIFICATION</scope>
</reference>
<comment type="similarity">
    <text evidence="2">Belongs to the steroid 5-alpha reductase family.</text>
</comment>
<evidence type="ECO:0000256" key="1">
    <source>
        <dbReference type="ARBA" id="ARBA00004141"/>
    </source>
</evidence>
<dbReference type="Proteomes" id="UP000007648">
    <property type="component" value="Unassembled WGS sequence"/>
</dbReference>
<dbReference type="GeneTree" id="ENSGT01020000234478"/>
<organism evidence="7 8">
    <name type="scientific">Sarcophilus harrisii</name>
    <name type="common">Tasmanian devil</name>
    <name type="synonym">Sarcophilus laniarius</name>
    <dbReference type="NCBI Taxonomy" id="9305"/>
    <lineage>
        <taxon>Eukaryota</taxon>
        <taxon>Metazoa</taxon>
        <taxon>Chordata</taxon>
        <taxon>Craniata</taxon>
        <taxon>Vertebrata</taxon>
        <taxon>Euteleostomi</taxon>
        <taxon>Mammalia</taxon>
        <taxon>Metatheria</taxon>
        <taxon>Dasyuromorphia</taxon>
        <taxon>Dasyuridae</taxon>
        <taxon>Sarcophilus</taxon>
    </lineage>
</organism>
<dbReference type="GO" id="GO:0016020">
    <property type="term" value="C:membrane"/>
    <property type="evidence" value="ECO:0007669"/>
    <property type="project" value="UniProtKB-SubCell"/>
</dbReference>
<dbReference type="InterPro" id="IPR001104">
    <property type="entry name" value="3-oxo-5_a-steroid_4-DH_C"/>
</dbReference>
<keyword evidence="3" id="KW-0812">Transmembrane</keyword>
<dbReference type="PROSITE" id="PS50244">
    <property type="entry name" value="S5A_REDUCTASE"/>
    <property type="match status" value="1"/>
</dbReference>
<dbReference type="PANTHER" id="PTHR10556">
    <property type="entry name" value="3-OXO-5-ALPHA-STEROID 4-DEHYDROGENASE"/>
    <property type="match status" value="1"/>
</dbReference>
<dbReference type="Ensembl" id="ENSSHAT00000027473.1">
    <property type="protein sequence ID" value="ENSSHAP00000032593.1"/>
    <property type="gene ID" value="ENSSHAG00000029869.1"/>
</dbReference>
<evidence type="ECO:0000256" key="5">
    <source>
        <dbReference type="ARBA" id="ARBA00023136"/>
    </source>
</evidence>
<keyword evidence="5" id="KW-0472">Membrane</keyword>
<dbReference type="GO" id="GO:0016627">
    <property type="term" value="F:oxidoreductase activity, acting on the CH-CH group of donors"/>
    <property type="evidence" value="ECO:0007669"/>
    <property type="project" value="InterPro"/>
</dbReference>
<evidence type="ECO:0000313" key="7">
    <source>
        <dbReference type="Ensembl" id="ENSSHAP00000032593.1"/>
    </source>
</evidence>
<dbReference type="AlphaFoldDB" id="A0A7N4P3D1"/>
<accession>A0A7N4P3D1</accession>
<dbReference type="InterPro" id="IPR039357">
    <property type="entry name" value="SRD5A/TECR"/>
</dbReference>
<evidence type="ECO:0000256" key="2">
    <source>
        <dbReference type="ARBA" id="ARBA00007742"/>
    </source>
</evidence>
<keyword evidence="4" id="KW-1133">Transmembrane helix</keyword>
<protein>
    <recommendedName>
        <fullName evidence="6">3-oxo-5-alpha-steroid 4-dehydrogenase C-terminal domain-containing protein</fullName>
    </recommendedName>
</protein>
<dbReference type="Pfam" id="PF02544">
    <property type="entry name" value="Steroid_dh"/>
    <property type="match status" value="1"/>
</dbReference>
<evidence type="ECO:0000256" key="4">
    <source>
        <dbReference type="ARBA" id="ARBA00022989"/>
    </source>
</evidence>
<evidence type="ECO:0000313" key="8">
    <source>
        <dbReference type="Proteomes" id="UP000007648"/>
    </source>
</evidence>
<feature type="domain" description="3-oxo-5-alpha-steroid 4-dehydrogenase C-terminal" evidence="6">
    <location>
        <begin position="57"/>
        <end position="160"/>
    </location>
</feature>
<reference evidence="7" key="2">
    <citation type="submission" date="2025-08" db="UniProtKB">
        <authorList>
            <consortium name="Ensembl"/>
        </authorList>
    </citation>
    <scope>IDENTIFICATION</scope>
</reference>
<keyword evidence="8" id="KW-1185">Reference proteome</keyword>
<dbReference type="InParanoid" id="A0A7N4P3D1"/>
<reference evidence="7 8" key="1">
    <citation type="journal article" date="2011" name="Proc. Natl. Acad. Sci. U.S.A.">
        <title>Genetic diversity and population structure of the endangered marsupial Sarcophilus harrisii (Tasmanian devil).</title>
        <authorList>
            <person name="Miller W."/>
            <person name="Hayes V.M."/>
            <person name="Ratan A."/>
            <person name="Petersen D.C."/>
            <person name="Wittekindt N.E."/>
            <person name="Miller J."/>
            <person name="Walenz B."/>
            <person name="Knight J."/>
            <person name="Qi J."/>
            <person name="Zhao F."/>
            <person name="Wang Q."/>
            <person name="Bedoya-Reina O.C."/>
            <person name="Katiyar N."/>
            <person name="Tomsho L.P."/>
            <person name="Kasson L.M."/>
            <person name="Hardie R.A."/>
            <person name="Woodbridge P."/>
            <person name="Tindall E.A."/>
            <person name="Bertelsen M.F."/>
            <person name="Dixon D."/>
            <person name="Pyecroft S."/>
            <person name="Helgen K.M."/>
            <person name="Lesk A.M."/>
            <person name="Pringle T.H."/>
            <person name="Patterson N."/>
            <person name="Zhang Y."/>
            <person name="Kreiss A."/>
            <person name="Woods G.M."/>
            <person name="Jones M.E."/>
            <person name="Schuster S.C."/>
        </authorList>
    </citation>
    <scope>NUCLEOTIDE SEQUENCE [LARGE SCALE GENOMIC DNA]</scope>
</reference>